<sequence length="308" mass="32379">MTGWTVVVVHNDCKDLGYATEGTYKRVTQREYAWHKLYSVPTISDSLTLTMHILPTLSSLLLAGAATTAALNNSYCAPKSGDAQVVQYAWALEYMVQQYYASVATNQTFLNSAQNSSTANVVSNLQGIGQQNRLGVRAAQQLGKRIGNFTSPGCNFTFPAPASGQAFLTTAQAFESNASAALIGLEGYTQAPEVSFLIARLAAQHAGHAAYLATTQQASVFQSNVTSLVRAYSPSYVLSNGTSPGQLGRYFKGCVSAPQPPCGNLTVGPLIATFGNNSTSSSSSSSTATASSASGTATSTGSSKRRFW</sequence>
<reference evidence="2 3" key="1">
    <citation type="journal article" date="2008" name="PLoS Genet.">
        <title>Genomic islands in the pathogenic filamentous fungus Aspergillus fumigatus.</title>
        <authorList>
            <person name="Fedorova N.D."/>
            <person name="Khaldi N."/>
            <person name="Joardar V.S."/>
            <person name="Maiti R."/>
            <person name="Amedeo P."/>
            <person name="Anderson M.J."/>
            <person name="Crabtree J."/>
            <person name="Silva J.C."/>
            <person name="Badger J.H."/>
            <person name="Albarraq A."/>
            <person name="Angiuoli S."/>
            <person name="Bussey H."/>
            <person name="Bowyer P."/>
            <person name="Cotty P.J."/>
            <person name="Dyer P.S."/>
            <person name="Egan A."/>
            <person name="Galens K."/>
            <person name="Fraser-Liggett C.M."/>
            <person name="Haas B.J."/>
            <person name="Inman J.M."/>
            <person name="Kent R."/>
            <person name="Lemieux S."/>
            <person name="Malavazi I."/>
            <person name="Orvis J."/>
            <person name="Roemer T."/>
            <person name="Ronning C.M."/>
            <person name="Sundaram J.P."/>
            <person name="Sutton G."/>
            <person name="Turner G."/>
            <person name="Venter J.C."/>
            <person name="White O.R."/>
            <person name="Whitty B.R."/>
            <person name="Youngman P."/>
            <person name="Wolfe K.H."/>
            <person name="Goldman G.H."/>
            <person name="Wortman J.R."/>
            <person name="Jiang B."/>
            <person name="Denning D.W."/>
            <person name="Nierman W.C."/>
        </authorList>
    </citation>
    <scope>NUCLEOTIDE SEQUENCE [LARGE SCALE GENOMIC DNA]</scope>
    <source>
        <strain evidence="3">CBS 144.89 / FGSC A1163 / CEA10</strain>
    </source>
</reference>
<gene>
    <name evidence="2" type="ORF">AFUB_056720</name>
</gene>
<accession>B0Y470</accession>
<dbReference type="OrthoDB" id="4363568at2759"/>
<dbReference type="EMBL" id="DS499597">
    <property type="protein sequence ID" value="EDP51661.1"/>
    <property type="molecule type" value="Genomic_DNA"/>
</dbReference>
<evidence type="ECO:0000313" key="3">
    <source>
        <dbReference type="Proteomes" id="UP000001699"/>
    </source>
</evidence>
<keyword evidence="3" id="KW-1185">Reference proteome</keyword>
<evidence type="ECO:0000313" key="2">
    <source>
        <dbReference type="EMBL" id="EDP51661.1"/>
    </source>
</evidence>
<feature type="compositionally biased region" description="Low complexity" evidence="1">
    <location>
        <begin position="278"/>
        <end position="302"/>
    </location>
</feature>
<dbReference type="VEuPathDB" id="FungiDB:AFUB_056720"/>
<evidence type="ECO:0000256" key="1">
    <source>
        <dbReference type="SAM" id="MobiDB-lite"/>
    </source>
</evidence>
<dbReference type="Pfam" id="PF13668">
    <property type="entry name" value="Ferritin_2"/>
    <property type="match status" value="1"/>
</dbReference>
<dbReference type="AlphaFoldDB" id="B0Y470"/>
<feature type="region of interest" description="Disordered" evidence="1">
    <location>
        <begin position="278"/>
        <end position="308"/>
    </location>
</feature>
<protein>
    <submittedName>
        <fullName evidence="2">Uncharacterized protein</fullName>
    </submittedName>
</protein>
<name>B0Y470_ASPFC</name>
<proteinExistence type="predicted"/>
<dbReference type="Proteomes" id="UP000001699">
    <property type="component" value="Unassembled WGS sequence"/>
</dbReference>
<dbReference type="HOGENOM" id="CLU_079392_0_0_1"/>
<organism evidence="2 3">
    <name type="scientific">Aspergillus fumigatus (strain CBS 144.89 / FGSC A1163 / CEA10)</name>
    <name type="common">Neosartorya fumigata</name>
    <dbReference type="NCBI Taxonomy" id="451804"/>
    <lineage>
        <taxon>Eukaryota</taxon>
        <taxon>Fungi</taxon>
        <taxon>Dikarya</taxon>
        <taxon>Ascomycota</taxon>
        <taxon>Pezizomycotina</taxon>
        <taxon>Eurotiomycetes</taxon>
        <taxon>Eurotiomycetidae</taxon>
        <taxon>Eurotiales</taxon>
        <taxon>Aspergillaceae</taxon>
        <taxon>Aspergillus</taxon>
        <taxon>Aspergillus subgen. Fumigati</taxon>
    </lineage>
</organism>